<protein>
    <submittedName>
        <fullName evidence="1">Uncharacterized protein</fullName>
    </submittedName>
</protein>
<proteinExistence type="predicted"/>
<keyword evidence="2" id="KW-1185">Reference proteome</keyword>
<evidence type="ECO:0000313" key="2">
    <source>
        <dbReference type="Proteomes" id="UP001056035"/>
    </source>
</evidence>
<reference evidence="1 2" key="1">
    <citation type="submission" date="2022-06" db="EMBL/GenBank/DDBJ databases">
        <title>Paraconexibacter antarcticus.</title>
        <authorList>
            <person name="Kim C.S."/>
        </authorList>
    </citation>
    <scope>NUCLEOTIDE SEQUENCE [LARGE SCALE GENOMIC DNA]</scope>
    <source>
        <strain evidence="1 2">02-257</strain>
    </source>
</reference>
<dbReference type="Proteomes" id="UP001056035">
    <property type="component" value="Chromosome"/>
</dbReference>
<organism evidence="1 2">
    <name type="scientific">Paraconexibacter antarcticus</name>
    <dbReference type="NCBI Taxonomy" id="2949664"/>
    <lineage>
        <taxon>Bacteria</taxon>
        <taxon>Bacillati</taxon>
        <taxon>Actinomycetota</taxon>
        <taxon>Thermoleophilia</taxon>
        <taxon>Solirubrobacterales</taxon>
        <taxon>Paraconexibacteraceae</taxon>
        <taxon>Paraconexibacter</taxon>
    </lineage>
</organism>
<gene>
    <name evidence="1" type="ORF">NBH00_05185</name>
</gene>
<dbReference type="EMBL" id="CP098502">
    <property type="protein sequence ID" value="UTI65604.1"/>
    <property type="molecule type" value="Genomic_DNA"/>
</dbReference>
<name>A0ABY5DYF6_9ACTN</name>
<sequence length="513" mass="55394">MRGNPFYFGGFTGGLNTRDSAYDVEQNQARDLSNMLGTNTGAMRKREGNVTFATPASPLQSIFPFENGATPYLVAQGYSAGAGSAWYRIAADGSVTTITGTSTPTANLPWSAVQAPSTLAGQGPLYLANGVDPPQTWTGSGNLAAWTANATSNLPNGKYMVYTNDRVWVAGMSSYTPFGASAVADPGSTLAFSGIANPRDFPAINVATFDANDGDQITGLGTYGPYLLVFKRRKVFLVFDLDTGAHRRISDGTGCIAPRSIVETPQGTMFLALDRGVYRTKGDGVELMSDIIRPSLDAIPSALRANACAAFHNNHYYLSTSETSTSVSDVTYDFDLNLQSWWKHSFAATQFAVWRASTSQDLYSAPLASRVDKLMVPGVFTDNGSNYTAYWTGAWQSPAYFRRRIIQTPDYKKRIREVRLQGKGKFSLSVARDFAGSPTLAKTFDFTGTPTTFGGSGLYGGDYLYGDTPTITQGRAPTLGVANSFSLQWASDASNSGSWELENYILLLQERKD</sequence>
<accession>A0ABY5DYF6</accession>
<evidence type="ECO:0000313" key="1">
    <source>
        <dbReference type="EMBL" id="UTI65604.1"/>
    </source>
</evidence>
<dbReference type="RefSeq" id="WP_254572283.1">
    <property type="nucleotide sequence ID" value="NZ_CP098502.1"/>
</dbReference>